<evidence type="ECO:0000313" key="13">
    <source>
        <dbReference type="EMBL" id="AIF66793.1"/>
    </source>
</evidence>
<feature type="transmembrane region" description="Helical" evidence="11">
    <location>
        <begin position="7"/>
        <end position="28"/>
    </location>
</feature>
<dbReference type="SUPFAM" id="SSF53649">
    <property type="entry name" value="Alkaline phosphatase-like"/>
    <property type="match status" value="1"/>
</dbReference>
<feature type="binding site" evidence="10">
    <location>
        <position position="473"/>
    </location>
    <ligand>
        <name>Mn(2+)</name>
        <dbReference type="ChEBI" id="CHEBI:29035"/>
    </ligand>
</feature>
<evidence type="ECO:0000256" key="1">
    <source>
        <dbReference type="ARBA" id="ARBA00004651"/>
    </source>
</evidence>
<dbReference type="Gene3D" id="3.40.720.10">
    <property type="entry name" value="Alkaline Phosphatase, subunit A"/>
    <property type="match status" value="1"/>
</dbReference>
<evidence type="ECO:0000256" key="10">
    <source>
        <dbReference type="PIRSR" id="PIRSR005091-3"/>
    </source>
</evidence>
<dbReference type="GO" id="GO:0005886">
    <property type="term" value="C:plasma membrane"/>
    <property type="evidence" value="ECO:0007669"/>
    <property type="project" value="UniProtKB-SubCell"/>
</dbReference>
<evidence type="ECO:0000256" key="11">
    <source>
        <dbReference type="SAM" id="Phobius"/>
    </source>
</evidence>
<sequence>MKRTFTAPLYILATVLFGLKTYIIYRFLFNISLDNAMQEFILLLNPFVSAFLAFGLSVLFSRKWQMRYIRFISLVGSIILYINLIFYRHFSDFLTVPVLMQGSNAADLGGSVLSLIYPQDILLFLDLAIIWFLSYRYKEKMTVDYVRRKKVSTMAAIAAVVVINIGLAEAERPQLFTRGFDREYLVKNIGLFNFHVYDAVMQSKTEAQRVFADGNELPEILSYVNEEVETEKSAKFGQAEGKNVIFISLESMQSFLINNELNGEEVTPFLNSLTEDKDTYYFENFYHQTEQGKTSDSEFLVENSIYPLPRGAVFFTHGQNEYNGTPEILGQSDYTTAVFHSNNSSFWNRDVMYDSLGYDTFYDENSYDVITEGEDQNTVGWGLMDKPFFEQSIPYLQEMDKPYYSKFITLTNHHPFDLPEEEATIDQFDSNSQTLNKYFQTARYTDEAVQEFFEQLKESGEYEDSIIVMMGDHYGISEYHNKAMSQYLGKDITPYQQVQNQRVPFFIHIPGDGNGQVMEQVAGQIDVKPTILSLLGIDAEHDIQFGNDVFAEDRKDFTALRNGDFISDEYLFTNDMCYDRLTGEPAEDMEGEEAEVSGETGEHIESVCEPIQEQVTKELNYSDRIIYGDLLRFYDFQEGKEKAS</sequence>
<name>A0A075LQQ5_9BACI</name>
<keyword evidence="3 7" id="KW-1003">Cell membrane</keyword>
<dbReference type="Proteomes" id="UP000199735">
    <property type="component" value="Unassembled WGS sequence"/>
</dbReference>
<dbReference type="Proteomes" id="UP000027980">
    <property type="component" value="Chromosome"/>
</dbReference>
<evidence type="ECO:0000256" key="2">
    <source>
        <dbReference type="ARBA" id="ARBA00009983"/>
    </source>
</evidence>
<dbReference type="PANTHER" id="PTHR47371:SF1">
    <property type="entry name" value="LIPOTEICHOIC ACID SYNTHASE-LIKE YQGS"/>
    <property type="match status" value="1"/>
</dbReference>
<dbReference type="PIRSF" id="PIRSF005091">
    <property type="entry name" value="Mmb_sulf_HI1246"/>
    <property type="match status" value="1"/>
</dbReference>
<dbReference type="EMBL" id="FOCD01000001">
    <property type="protein sequence ID" value="SEM57202.1"/>
    <property type="molecule type" value="Genomic_DNA"/>
</dbReference>
<evidence type="ECO:0000256" key="8">
    <source>
        <dbReference type="PIRSR" id="PIRSR005091-1"/>
    </source>
</evidence>
<dbReference type="InterPro" id="IPR017850">
    <property type="entry name" value="Alkaline_phosphatase_core_sf"/>
</dbReference>
<keyword evidence="9" id="KW-0464">Manganese</keyword>
<dbReference type="KEGG" id="tap:GZ22_09165"/>
<feature type="binding site" evidence="9">
    <location>
        <position position="413"/>
    </location>
    <ligand>
        <name>substrate</name>
    </ligand>
</feature>
<protein>
    <submittedName>
        <fullName evidence="14">Phosphoglycerol transferase MdoB</fullName>
    </submittedName>
</protein>
<evidence type="ECO:0000313" key="16">
    <source>
        <dbReference type="Proteomes" id="UP000199735"/>
    </source>
</evidence>
<proteinExistence type="inferred from homology"/>
<evidence type="ECO:0000256" key="6">
    <source>
        <dbReference type="ARBA" id="ARBA00023136"/>
    </source>
</evidence>
<comment type="similarity">
    <text evidence="2 7">Belongs to the LTA synthase family.</text>
</comment>
<dbReference type="Gene3D" id="3.30.1120.170">
    <property type="match status" value="1"/>
</dbReference>
<reference evidence="14 16" key="2">
    <citation type="submission" date="2016-10" db="EMBL/GenBank/DDBJ databases">
        <authorList>
            <person name="Varghese N."/>
            <person name="Submissions S."/>
        </authorList>
    </citation>
    <scope>NUCLEOTIDE SEQUENCE [LARGE SCALE GENOMIC DNA]</scope>
    <source>
        <strain evidence="14 16">DSM 21619</strain>
    </source>
</reference>
<dbReference type="HOGENOM" id="CLU_021310_0_0_9"/>
<feature type="transmembrane region" description="Helical" evidence="11">
    <location>
        <begin position="151"/>
        <end position="168"/>
    </location>
</feature>
<evidence type="ECO:0000313" key="14">
    <source>
        <dbReference type="EMBL" id="SEM57202.1"/>
    </source>
</evidence>
<feature type="domain" description="Sulfatase N-terminal" evidence="12">
    <location>
        <begin position="242"/>
        <end position="537"/>
    </location>
</feature>
<feature type="transmembrane region" description="Helical" evidence="11">
    <location>
        <begin position="108"/>
        <end position="131"/>
    </location>
</feature>
<dbReference type="Pfam" id="PF00884">
    <property type="entry name" value="Sulfatase"/>
    <property type="match status" value="1"/>
</dbReference>
<feature type="transmembrane region" description="Helical" evidence="11">
    <location>
        <begin position="40"/>
        <end position="61"/>
    </location>
</feature>
<feature type="binding site" evidence="10">
    <location>
        <position position="472"/>
    </location>
    <ligand>
        <name>Mn(2+)</name>
        <dbReference type="ChEBI" id="CHEBI:29035"/>
    </ligand>
</feature>
<dbReference type="GO" id="GO:0046872">
    <property type="term" value="F:metal ion binding"/>
    <property type="evidence" value="ECO:0007669"/>
    <property type="project" value="UniProtKB-KW"/>
</dbReference>
<keyword evidence="9" id="KW-0479">Metal-binding</keyword>
<keyword evidence="14" id="KW-0808">Transferase</keyword>
<evidence type="ECO:0000256" key="4">
    <source>
        <dbReference type="ARBA" id="ARBA00022692"/>
    </source>
</evidence>
<evidence type="ECO:0000313" key="15">
    <source>
        <dbReference type="Proteomes" id="UP000027980"/>
    </source>
</evidence>
<comment type="subcellular location">
    <subcellularLocation>
        <location evidence="1">Cell membrane</location>
        <topology evidence="1">Multi-pass membrane protein</topology>
    </subcellularLocation>
</comment>
<dbReference type="AlphaFoldDB" id="A0A075LQQ5"/>
<dbReference type="PANTHER" id="PTHR47371">
    <property type="entry name" value="LIPOTEICHOIC ACID SYNTHASE"/>
    <property type="match status" value="1"/>
</dbReference>
<accession>A0AAX2EAJ2</accession>
<dbReference type="CDD" id="cd16015">
    <property type="entry name" value="LTA_synthase"/>
    <property type="match status" value="1"/>
</dbReference>
<feature type="active site" evidence="8">
    <location>
        <position position="294"/>
    </location>
</feature>
<evidence type="ECO:0000259" key="12">
    <source>
        <dbReference type="Pfam" id="PF00884"/>
    </source>
</evidence>
<keyword evidence="6 7" id="KW-0472">Membrane</keyword>
<dbReference type="InterPro" id="IPR012160">
    <property type="entry name" value="LtaS-like"/>
</dbReference>
<dbReference type="EMBL" id="CP008876">
    <property type="protein sequence ID" value="AIF66793.1"/>
    <property type="molecule type" value="Genomic_DNA"/>
</dbReference>
<feature type="binding site" evidence="10">
    <location>
        <position position="294"/>
    </location>
    <ligand>
        <name>Mn(2+)</name>
        <dbReference type="ChEBI" id="CHEBI:29035"/>
    </ligand>
</feature>
<gene>
    <name evidence="13" type="ORF">GZ22_09165</name>
    <name evidence="14" type="ORF">SAMN04489762_0426</name>
</gene>
<reference evidence="13 15" key="1">
    <citation type="submission" date="2014-07" db="EMBL/GenBank/DDBJ databases">
        <title>Complete genome sequence of a moderately halophilic bacterium Terribacillus aidingensis MP602, isolated from Cryptomeria fortunei in Tianmu mountain in China.</title>
        <authorList>
            <person name="Wang Y."/>
            <person name="Lu P."/>
            <person name="Zhang L."/>
        </authorList>
    </citation>
    <scope>NUCLEOTIDE SEQUENCE [LARGE SCALE GENOMIC DNA]</scope>
    <source>
        <strain evidence="13 15">MP602</strain>
    </source>
</reference>
<feature type="transmembrane region" description="Helical" evidence="11">
    <location>
        <begin position="68"/>
        <end position="88"/>
    </location>
</feature>
<accession>A0A075LQQ5</accession>
<dbReference type="RefSeq" id="WP_038561302.1">
    <property type="nucleotide sequence ID" value="NZ_CP008876.1"/>
</dbReference>
<feature type="binding site" evidence="10">
    <location>
        <position position="250"/>
    </location>
    <ligand>
        <name>Mn(2+)</name>
        <dbReference type="ChEBI" id="CHEBI:29035"/>
    </ligand>
</feature>
<keyword evidence="4 11" id="KW-0812">Transmembrane</keyword>
<evidence type="ECO:0000256" key="5">
    <source>
        <dbReference type="ARBA" id="ARBA00022989"/>
    </source>
</evidence>
<dbReference type="GO" id="GO:0016740">
    <property type="term" value="F:transferase activity"/>
    <property type="evidence" value="ECO:0007669"/>
    <property type="project" value="UniProtKB-KW"/>
</dbReference>
<evidence type="ECO:0000256" key="9">
    <source>
        <dbReference type="PIRSR" id="PIRSR005091-2"/>
    </source>
</evidence>
<dbReference type="GeneID" id="34220699"/>
<evidence type="ECO:0000256" key="7">
    <source>
        <dbReference type="PIRNR" id="PIRNR005091"/>
    </source>
</evidence>
<dbReference type="InterPro" id="IPR000917">
    <property type="entry name" value="Sulfatase_N"/>
</dbReference>
<keyword evidence="5 11" id="KW-1133">Transmembrane helix</keyword>
<evidence type="ECO:0000256" key="3">
    <source>
        <dbReference type="ARBA" id="ARBA00022475"/>
    </source>
</evidence>
<organism evidence="13 15">
    <name type="scientific">Terribacillus saccharophilus</name>
    <dbReference type="NCBI Taxonomy" id="361277"/>
    <lineage>
        <taxon>Bacteria</taxon>
        <taxon>Bacillati</taxon>
        <taxon>Bacillota</taxon>
        <taxon>Bacilli</taxon>
        <taxon>Bacillales</taxon>
        <taxon>Bacillaceae</taxon>
        <taxon>Terribacillus</taxon>
    </lineage>
</organism>
<dbReference type="InterPro" id="IPR050448">
    <property type="entry name" value="OpgB/LTA_synthase_biosynth"/>
</dbReference>